<feature type="region of interest" description="Disordered" evidence="1">
    <location>
        <begin position="797"/>
        <end position="820"/>
    </location>
</feature>
<gene>
    <name evidence="3" type="primary">LOC112276191</name>
</gene>
<feature type="region of interest" description="Disordered" evidence="1">
    <location>
        <begin position="140"/>
        <end position="161"/>
    </location>
</feature>
<name>A0A7I4FGK6_PHYPA</name>
<feature type="region of interest" description="Disordered" evidence="1">
    <location>
        <begin position="1"/>
        <end position="34"/>
    </location>
</feature>
<dbReference type="PANTHER" id="PTHR38937:SF2">
    <property type="entry name" value="MEMBRANE PROTEIN OF ER BODY-LIKE PROTEIN ISOFORM X1"/>
    <property type="match status" value="1"/>
</dbReference>
<keyword evidence="2" id="KW-1133">Transmembrane helix</keyword>
<keyword evidence="2" id="KW-0812">Transmembrane</keyword>
<organism evidence="3 4">
    <name type="scientific">Physcomitrium patens</name>
    <name type="common">Spreading-leaved earth moss</name>
    <name type="synonym">Physcomitrella patens</name>
    <dbReference type="NCBI Taxonomy" id="3218"/>
    <lineage>
        <taxon>Eukaryota</taxon>
        <taxon>Viridiplantae</taxon>
        <taxon>Streptophyta</taxon>
        <taxon>Embryophyta</taxon>
        <taxon>Bryophyta</taxon>
        <taxon>Bryophytina</taxon>
        <taxon>Bryopsida</taxon>
        <taxon>Funariidae</taxon>
        <taxon>Funariales</taxon>
        <taxon>Funariaceae</taxon>
        <taxon>Physcomitrium</taxon>
    </lineage>
</organism>
<feature type="transmembrane region" description="Helical" evidence="2">
    <location>
        <begin position="1407"/>
        <end position="1428"/>
    </location>
</feature>
<dbReference type="InParanoid" id="A0A7I4FGK6"/>
<evidence type="ECO:0000313" key="4">
    <source>
        <dbReference type="Proteomes" id="UP000006727"/>
    </source>
</evidence>
<evidence type="ECO:0000256" key="1">
    <source>
        <dbReference type="SAM" id="MobiDB-lite"/>
    </source>
</evidence>
<evidence type="ECO:0000313" key="3">
    <source>
        <dbReference type="EnsemblPlants" id="Pp3c23_5510V3.2"/>
    </source>
</evidence>
<dbReference type="Gramene" id="Pp3c23_5510V3.2">
    <property type="protein sequence ID" value="Pp3c23_5510V3.2"/>
    <property type="gene ID" value="Pp3c23_5510"/>
</dbReference>
<feature type="region of interest" description="Disordered" evidence="1">
    <location>
        <begin position="263"/>
        <end position="301"/>
    </location>
</feature>
<dbReference type="GO" id="GO:0005381">
    <property type="term" value="F:iron ion transmembrane transporter activity"/>
    <property type="evidence" value="ECO:0000318"/>
    <property type="project" value="GO_Central"/>
</dbReference>
<sequence>MKVEFNVTGRRKSFSSGVHGDVGMGKPVKEISAPEIPDEELRRIIGVDNIDNGSSVRHVPELPEEKAPIQDLCSPGTIKRENSVVIAVQQETEIHDESEGRALGASIESALESLLGIENDGSECPSGSKDMEKSIVNASSNAEIDGKRDHDQHFERKGLGDSRKNLSEELLSPIEVQKRILRPTITPSPPKREGSQVYNIVRALEGLQVGEKCIHGKVDHGLCHARQGDRKIHITSSTRIQRETSISLNHKVEDAISTPGLKDNLDVTESDGKRAVNDNGSFAPHDIQSGQTTQQTSTTSTEAYTDTVVFQRGDGLLPYSLGKGPLSNFQSSGAIFVQAGVSVSTTPRVRIVHDIPADWCDSESQLGASTSAKAIEGESEVEKILRLQETHDLVCPVCQSCITKSVIVRKRKRTSVISSADKWDTDVQDEEGNVAEQGRDTFEDTFAEEYEDYRCLGCFTFLFRREKSVQRAEVVVPGTAVASAPVSITVSSQTLPSEQSDVRTPEAVLEFSPIITEADYDNRCLPIFFTWRRKTTSPAISEVVAPLLSEEEREAVVKESFYEDLLTRSEDIPVEGLQTSVSEQHPALEVERLPDYEIYALPVAPVAEGEVQIPVLVMESREDRLCFPFLCRKTRTTQVQSEISQTLLNKEDVNTHYEDNQILLEGSEEQTKHRRLLSGDFSDIGDDLWMYQEKVALSVAPQDDPSTAVSRINDSPETSAEPGMFVKAIDSRESEQRADRFCFPPWRSPKTNLEEIEVISPETSQIFDPLNGEESSVVFGTGAESIVGPYRNTSETTESIFSRSKSVENEDSFGNKEESCIRGQQMERNCSDFGEESVDDEDVPLARKPSASKALTMRKGGPLTADEDQQLIASMVVADSRISGELQRGLSFSEDFSELNNLSVASPLDGMHEEIEEEEEEEEGELRRTGTWTFCVPGNCLPSYSELAYQPKSRASEGQTVSESVIEVLGVSGLSLSKEAEPKFHEDVTKDITIHARIETQTITNIISNDPTDEHHGETADSVMVDKSALSRSLEDADEHVASNEWLKDSIRQGDSLEEILPIEVFREIELDSGQHISLPEPAKISEQPLEASTSNQLVLGRDVSLSMDETHSQQSLSVQEVDASYCLPKLRRLWFGSTIEDELLREPLLGRDSEKVRESSCLLDRDSRVDSKDSSARVTIQQTHVVTTTAKAESGEEAERDNLSCTCFLWSDSYGREETHRDTTVTVTTDHTVIEVEGTDATSTLLAATRAAEDAGMMVDSLLQPPQYLKSIVYGGLDVSLTSLGVIAAAAGGDAKTRNVLALGLAYFCFGFIAFFYKIQDLHSVSRTRFRESVGPRFWVNGPLAMLSFLVFGPLPALAFGLSFRQSNGHDYKMAVTVVVSTVALALLGFGKVASKMTKLSYTRTVSTLIITGVVAAVVGFYSGYYISKLLESFGTFD</sequence>
<feature type="compositionally biased region" description="Low complexity" evidence="1">
    <location>
        <begin position="288"/>
        <end position="301"/>
    </location>
</feature>
<dbReference type="EnsemblPlants" id="Pp3c23_5510V3.2">
    <property type="protein sequence ID" value="Pp3c23_5510V3.2"/>
    <property type="gene ID" value="Pp3c23_5510"/>
</dbReference>
<protein>
    <submittedName>
        <fullName evidence="3">Uncharacterized protein</fullName>
    </submittedName>
</protein>
<accession>A0A7I4FGK6</accession>
<dbReference type="InterPro" id="IPR052843">
    <property type="entry name" value="ER_body_metal_sequester"/>
</dbReference>
<feature type="transmembrane region" description="Helical" evidence="2">
    <location>
        <begin position="1339"/>
        <end position="1363"/>
    </location>
</feature>
<reference evidence="3 4" key="1">
    <citation type="journal article" date="2008" name="Science">
        <title>The Physcomitrella genome reveals evolutionary insights into the conquest of land by plants.</title>
        <authorList>
            <person name="Rensing S."/>
            <person name="Lang D."/>
            <person name="Zimmer A."/>
            <person name="Terry A."/>
            <person name="Salamov A."/>
            <person name="Shapiro H."/>
            <person name="Nishiyama T."/>
            <person name="Perroud P.-F."/>
            <person name="Lindquist E."/>
            <person name="Kamisugi Y."/>
            <person name="Tanahashi T."/>
            <person name="Sakakibara K."/>
            <person name="Fujita T."/>
            <person name="Oishi K."/>
            <person name="Shin-I T."/>
            <person name="Kuroki Y."/>
            <person name="Toyoda A."/>
            <person name="Suzuki Y."/>
            <person name="Hashimoto A."/>
            <person name="Yamaguchi K."/>
            <person name="Sugano A."/>
            <person name="Kohara Y."/>
            <person name="Fujiyama A."/>
            <person name="Anterola A."/>
            <person name="Aoki S."/>
            <person name="Ashton N."/>
            <person name="Barbazuk W.B."/>
            <person name="Barker E."/>
            <person name="Bennetzen J."/>
            <person name="Bezanilla M."/>
            <person name="Blankenship R."/>
            <person name="Cho S.H."/>
            <person name="Dutcher S."/>
            <person name="Estelle M."/>
            <person name="Fawcett J.A."/>
            <person name="Gundlach H."/>
            <person name="Hanada K."/>
            <person name="Heyl A."/>
            <person name="Hicks K.A."/>
            <person name="Hugh J."/>
            <person name="Lohr M."/>
            <person name="Mayer K."/>
            <person name="Melkozernov A."/>
            <person name="Murata T."/>
            <person name="Nelson D."/>
            <person name="Pils B."/>
            <person name="Prigge M."/>
            <person name="Reiss B."/>
            <person name="Renner T."/>
            <person name="Rombauts S."/>
            <person name="Rushton P."/>
            <person name="Sanderfoot A."/>
            <person name="Schween G."/>
            <person name="Shiu S.-H."/>
            <person name="Stueber K."/>
            <person name="Theodoulou F.L."/>
            <person name="Tu H."/>
            <person name="Van de Peer Y."/>
            <person name="Verrier P.J."/>
            <person name="Waters E."/>
            <person name="Wood A."/>
            <person name="Yang L."/>
            <person name="Cove D."/>
            <person name="Cuming A."/>
            <person name="Hasebe M."/>
            <person name="Lucas S."/>
            <person name="Mishler D.B."/>
            <person name="Reski R."/>
            <person name="Grigoriev I."/>
            <person name="Quatrano R.S."/>
            <person name="Boore J.L."/>
        </authorList>
    </citation>
    <scope>NUCLEOTIDE SEQUENCE [LARGE SCALE GENOMIC DNA]</scope>
    <source>
        <strain evidence="3 4">cv. Gransden 2004</strain>
    </source>
</reference>
<feature type="compositionally biased region" description="Polar residues" evidence="1">
    <location>
        <begin position="704"/>
        <end position="718"/>
    </location>
</feature>
<evidence type="ECO:0000256" key="2">
    <source>
        <dbReference type="SAM" id="Phobius"/>
    </source>
</evidence>
<feature type="compositionally biased region" description="Basic and acidic residues" evidence="1">
    <location>
        <begin position="144"/>
        <end position="161"/>
    </location>
</feature>
<keyword evidence="4" id="KW-1185">Reference proteome</keyword>
<dbReference type="GO" id="GO:0005384">
    <property type="term" value="F:manganese ion transmembrane transporter activity"/>
    <property type="evidence" value="ECO:0000318"/>
    <property type="project" value="GO_Central"/>
</dbReference>
<dbReference type="GO" id="GO:0030026">
    <property type="term" value="P:intracellular manganese ion homeostasis"/>
    <property type="evidence" value="ECO:0000318"/>
    <property type="project" value="GO_Central"/>
</dbReference>
<dbReference type="Proteomes" id="UP000006727">
    <property type="component" value="Chromosome 23"/>
</dbReference>
<feature type="transmembrane region" description="Helical" evidence="2">
    <location>
        <begin position="1375"/>
        <end position="1395"/>
    </location>
</feature>
<proteinExistence type="predicted"/>
<reference evidence="3 4" key="2">
    <citation type="journal article" date="2018" name="Plant J.">
        <title>The Physcomitrella patens chromosome-scale assembly reveals moss genome structure and evolution.</title>
        <authorList>
            <person name="Lang D."/>
            <person name="Ullrich K.K."/>
            <person name="Murat F."/>
            <person name="Fuchs J."/>
            <person name="Jenkins J."/>
            <person name="Haas F.B."/>
            <person name="Piednoel M."/>
            <person name="Gundlach H."/>
            <person name="Van Bel M."/>
            <person name="Meyberg R."/>
            <person name="Vives C."/>
            <person name="Morata J."/>
            <person name="Symeonidi A."/>
            <person name="Hiss M."/>
            <person name="Muchero W."/>
            <person name="Kamisugi Y."/>
            <person name="Saleh O."/>
            <person name="Blanc G."/>
            <person name="Decker E.L."/>
            <person name="van Gessel N."/>
            <person name="Grimwood J."/>
            <person name="Hayes R.D."/>
            <person name="Graham S.W."/>
            <person name="Gunter L.E."/>
            <person name="McDaniel S.F."/>
            <person name="Hoernstein S.N.W."/>
            <person name="Larsson A."/>
            <person name="Li F.W."/>
            <person name="Perroud P.F."/>
            <person name="Phillips J."/>
            <person name="Ranjan P."/>
            <person name="Rokshar D.S."/>
            <person name="Rothfels C.J."/>
            <person name="Schneider L."/>
            <person name="Shu S."/>
            <person name="Stevenson D.W."/>
            <person name="Thummler F."/>
            <person name="Tillich M."/>
            <person name="Villarreal Aguilar J.C."/>
            <person name="Widiez T."/>
            <person name="Wong G.K."/>
            <person name="Wymore A."/>
            <person name="Zhang Y."/>
            <person name="Zimmer A.D."/>
            <person name="Quatrano R.S."/>
            <person name="Mayer K.F.X."/>
            <person name="Goodstein D."/>
            <person name="Casacuberta J.M."/>
            <person name="Vandepoele K."/>
            <person name="Reski R."/>
            <person name="Cuming A.C."/>
            <person name="Tuskan G.A."/>
            <person name="Maumus F."/>
            <person name="Salse J."/>
            <person name="Schmutz J."/>
            <person name="Rensing S.A."/>
        </authorList>
    </citation>
    <scope>NUCLEOTIDE SEQUENCE [LARGE SCALE GENOMIC DNA]</scope>
    <source>
        <strain evidence="3 4">cv. Gransden 2004</strain>
    </source>
</reference>
<reference evidence="3" key="3">
    <citation type="submission" date="2020-12" db="UniProtKB">
        <authorList>
            <consortium name="EnsemblPlants"/>
        </authorList>
    </citation>
    <scope>IDENTIFICATION</scope>
</reference>
<feature type="compositionally biased region" description="Basic and acidic residues" evidence="1">
    <location>
        <begin position="805"/>
        <end position="820"/>
    </location>
</feature>
<dbReference type="EMBL" id="ABEU02000023">
    <property type="status" value="NOT_ANNOTATED_CDS"/>
    <property type="molecule type" value="Genomic_DNA"/>
</dbReference>
<feature type="region of interest" description="Disordered" evidence="1">
    <location>
        <begin position="702"/>
        <end position="721"/>
    </location>
</feature>
<dbReference type="GO" id="GO:0016020">
    <property type="term" value="C:membrane"/>
    <property type="evidence" value="ECO:0000318"/>
    <property type="project" value="GO_Central"/>
</dbReference>
<dbReference type="PANTHER" id="PTHR38937">
    <property type="entry name" value="MEMBRANE PROTEIN OF ER BODY-LIKE PROTEIN"/>
    <property type="match status" value="1"/>
</dbReference>
<keyword evidence="2" id="KW-0472">Membrane</keyword>
<feature type="transmembrane region" description="Helical" evidence="2">
    <location>
        <begin position="1301"/>
        <end position="1318"/>
    </location>
</feature>